<dbReference type="GO" id="GO:0010468">
    <property type="term" value="P:regulation of gene expression"/>
    <property type="evidence" value="ECO:0007669"/>
    <property type="project" value="UniProtKB-ARBA"/>
</dbReference>
<feature type="region of interest" description="Disordered" evidence="3">
    <location>
        <begin position="94"/>
        <end position="137"/>
    </location>
</feature>
<organism evidence="5 6">
    <name type="scientific">Hydnum rufescens UP504</name>
    <dbReference type="NCBI Taxonomy" id="1448309"/>
    <lineage>
        <taxon>Eukaryota</taxon>
        <taxon>Fungi</taxon>
        <taxon>Dikarya</taxon>
        <taxon>Basidiomycota</taxon>
        <taxon>Agaricomycotina</taxon>
        <taxon>Agaricomycetes</taxon>
        <taxon>Cantharellales</taxon>
        <taxon>Hydnaceae</taxon>
        <taxon>Hydnum</taxon>
    </lineage>
</organism>
<evidence type="ECO:0000256" key="3">
    <source>
        <dbReference type="SAM" id="MobiDB-lite"/>
    </source>
</evidence>
<feature type="compositionally biased region" description="Pro residues" evidence="3">
    <location>
        <begin position="213"/>
        <end position="227"/>
    </location>
</feature>
<dbReference type="InterPro" id="IPR000571">
    <property type="entry name" value="Znf_CCCH"/>
</dbReference>
<evidence type="ECO:0000259" key="4">
    <source>
        <dbReference type="PROSITE" id="PS50103"/>
    </source>
</evidence>
<keyword evidence="6" id="KW-1185">Reference proteome</keyword>
<dbReference type="OrthoDB" id="20872at2759"/>
<feature type="compositionally biased region" description="Low complexity" evidence="3">
    <location>
        <begin position="574"/>
        <end position="594"/>
    </location>
</feature>
<dbReference type="Pfam" id="PF12796">
    <property type="entry name" value="Ank_2"/>
    <property type="match status" value="1"/>
</dbReference>
<feature type="region of interest" description="Disordered" evidence="3">
    <location>
        <begin position="495"/>
        <end position="626"/>
    </location>
</feature>
<dbReference type="Gene3D" id="1.25.40.20">
    <property type="entry name" value="Ankyrin repeat-containing domain"/>
    <property type="match status" value="1"/>
</dbReference>
<feature type="region of interest" description="Disordered" evidence="3">
    <location>
        <begin position="213"/>
        <end position="368"/>
    </location>
</feature>
<evidence type="ECO:0000313" key="6">
    <source>
        <dbReference type="Proteomes" id="UP000886523"/>
    </source>
</evidence>
<dbReference type="GO" id="GO:0008270">
    <property type="term" value="F:zinc ion binding"/>
    <property type="evidence" value="ECO:0007669"/>
    <property type="project" value="UniProtKB-KW"/>
</dbReference>
<dbReference type="SMART" id="SM00356">
    <property type="entry name" value="ZnF_C3H1"/>
    <property type="match status" value="1"/>
</dbReference>
<keyword evidence="2" id="KW-0862">Zinc</keyword>
<proteinExistence type="predicted"/>
<gene>
    <name evidence="5" type="ORF">BS47DRAFT_1393949</name>
</gene>
<feature type="domain" description="C3H1-type" evidence="4">
    <location>
        <begin position="175"/>
        <end position="200"/>
    </location>
</feature>
<dbReference type="PROSITE" id="PS50088">
    <property type="entry name" value="ANK_REPEAT"/>
    <property type="match status" value="1"/>
</dbReference>
<dbReference type="PROSITE" id="PS50297">
    <property type="entry name" value="ANK_REP_REGION"/>
    <property type="match status" value="1"/>
</dbReference>
<evidence type="ECO:0000256" key="2">
    <source>
        <dbReference type="PROSITE-ProRule" id="PRU00723"/>
    </source>
</evidence>
<feature type="compositionally biased region" description="Polar residues" evidence="3">
    <location>
        <begin position="599"/>
        <end position="619"/>
    </location>
</feature>
<dbReference type="SUPFAM" id="SSF48403">
    <property type="entry name" value="Ankyrin repeat"/>
    <property type="match status" value="1"/>
</dbReference>
<dbReference type="InterPro" id="IPR002110">
    <property type="entry name" value="Ankyrin_rpt"/>
</dbReference>
<name>A0A9P6AW69_9AGAM</name>
<comment type="caution">
    <text evidence="5">The sequence shown here is derived from an EMBL/GenBank/DDBJ whole genome shotgun (WGS) entry which is preliminary data.</text>
</comment>
<protein>
    <recommendedName>
        <fullName evidence="4">C3H1-type domain-containing protein</fullName>
    </recommendedName>
</protein>
<feature type="zinc finger region" description="C3H1-type" evidence="2">
    <location>
        <begin position="175"/>
        <end position="200"/>
    </location>
</feature>
<dbReference type="SMART" id="SM00248">
    <property type="entry name" value="ANK"/>
    <property type="match status" value="2"/>
</dbReference>
<keyword evidence="2" id="KW-0863">Zinc-finger</keyword>
<feature type="repeat" description="ANK" evidence="1">
    <location>
        <begin position="35"/>
        <end position="59"/>
    </location>
</feature>
<keyword evidence="2" id="KW-0479">Metal-binding</keyword>
<dbReference type="PROSITE" id="PS50103">
    <property type="entry name" value="ZF_C3H1"/>
    <property type="match status" value="1"/>
</dbReference>
<feature type="compositionally biased region" description="Basic and acidic residues" evidence="3">
    <location>
        <begin position="341"/>
        <end position="368"/>
    </location>
</feature>
<reference evidence="5" key="1">
    <citation type="journal article" date="2020" name="Nat. Commun.">
        <title>Large-scale genome sequencing of mycorrhizal fungi provides insights into the early evolution of symbiotic traits.</title>
        <authorList>
            <person name="Miyauchi S."/>
            <person name="Kiss E."/>
            <person name="Kuo A."/>
            <person name="Drula E."/>
            <person name="Kohler A."/>
            <person name="Sanchez-Garcia M."/>
            <person name="Morin E."/>
            <person name="Andreopoulos B."/>
            <person name="Barry K.W."/>
            <person name="Bonito G."/>
            <person name="Buee M."/>
            <person name="Carver A."/>
            <person name="Chen C."/>
            <person name="Cichocki N."/>
            <person name="Clum A."/>
            <person name="Culley D."/>
            <person name="Crous P.W."/>
            <person name="Fauchery L."/>
            <person name="Girlanda M."/>
            <person name="Hayes R.D."/>
            <person name="Keri Z."/>
            <person name="LaButti K."/>
            <person name="Lipzen A."/>
            <person name="Lombard V."/>
            <person name="Magnuson J."/>
            <person name="Maillard F."/>
            <person name="Murat C."/>
            <person name="Nolan M."/>
            <person name="Ohm R.A."/>
            <person name="Pangilinan J."/>
            <person name="Pereira M.F."/>
            <person name="Perotto S."/>
            <person name="Peter M."/>
            <person name="Pfister S."/>
            <person name="Riley R."/>
            <person name="Sitrit Y."/>
            <person name="Stielow J.B."/>
            <person name="Szollosi G."/>
            <person name="Zifcakova L."/>
            <person name="Stursova M."/>
            <person name="Spatafora J.W."/>
            <person name="Tedersoo L."/>
            <person name="Vaario L.M."/>
            <person name="Yamada A."/>
            <person name="Yan M."/>
            <person name="Wang P."/>
            <person name="Xu J."/>
            <person name="Bruns T."/>
            <person name="Baldrian P."/>
            <person name="Vilgalys R."/>
            <person name="Dunand C."/>
            <person name="Henrissat B."/>
            <person name="Grigoriev I.V."/>
            <person name="Hibbett D."/>
            <person name="Nagy L.G."/>
            <person name="Martin F.M."/>
        </authorList>
    </citation>
    <scope>NUCLEOTIDE SEQUENCE</scope>
    <source>
        <strain evidence="5">UP504</strain>
    </source>
</reference>
<feature type="compositionally biased region" description="Polar residues" evidence="3">
    <location>
        <begin position="510"/>
        <end position="520"/>
    </location>
</feature>
<feature type="compositionally biased region" description="Low complexity" evidence="3">
    <location>
        <begin position="536"/>
        <end position="547"/>
    </location>
</feature>
<dbReference type="EMBL" id="MU128982">
    <property type="protein sequence ID" value="KAF9512792.1"/>
    <property type="molecule type" value="Genomic_DNA"/>
</dbReference>
<dbReference type="Proteomes" id="UP000886523">
    <property type="component" value="Unassembled WGS sequence"/>
</dbReference>
<accession>A0A9P6AW69</accession>
<keyword evidence="1" id="KW-0040">ANK repeat</keyword>
<evidence type="ECO:0000313" key="5">
    <source>
        <dbReference type="EMBL" id="KAF9512792.1"/>
    </source>
</evidence>
<sequence length="626" mass="67814">MVSPIWKVASEGDLEKVKELLNEPSSIDIEIKDHTGATPLIQAVRNGHRDVVKELLQTGGANPFNPSSQGRPETYTTDQDILSLLADARSVYASTHPEHVPSEQQPQSDAPQPYHEPPYGPPQGYYRPVGPPGPDAPYQGYYLPEGAYYVPPPPVTSEYVPPVPFSGQGMPPPEITKTIPCRYFPACRYGASCAFAHPQPAYYSGSLPPHQYPPYDPNSPVHYPPPYYQGAPNFPPQHVLSQPPSSLHHDGSPPPQGSAPDHNGPFSPPPSGYVMAPVSPTFIPTNAPPNGAQPHSFFPGTTGAYPHPPYPPTSPTHQRRESFSAYPYPPYHPQQRLPSPSHDEIEFRKPPRDETNGHHPRDPSYSSRREVIGLPSVALANVNLRHLACFSLGKMSQWVNPVPSFYAFRTLTHSLRSSDDCRFQHIVLEDGQQPFPRAAYPFASRSYRGRGFPPGASEDKKGDFEVKYPHYSGVHPDKAAIAQQLASLPSNIRSLNLSNSHRNTEKGPKSNGTGTPSKQRIPNADDFPSLNGSIRSTTGSVHSVSSGKTAAQILKSSPPTAKARTAKEAPRSEGTSTSGKTTDLDSTGSSSSATGTGGQVSRPTSPEEVSTTKTQNTSIEVPPVVM</sequence>
<evidence type="ECO:0000256" key="1">
    <source>
        <dbReference type="PROSITE-ProRule" id="PRU00023"/>
    </source>
</evidence>
<dbReference type="AlphaFoldDB" id="A0A9P6AW69"/>
<dbReference type="InterPro" id="IPR036770">
    <property type="entry name" value="Ankyrin_rpt-contain_sf"/>
</dbReference>